<dbReference type="Proteomes" id="UP000095042">
    <property type="component" value="Unassembled WGS sequence"/>
</dbReference>
<keyword evidence="2" id="KW-1185">Reference proteome</keyword>
<evidence type="ECO:0008006" key="3">
    <source>
        <dbReference type="Google" id="ProtNLM"/>
    </source>
</evidence>
<name>A0A1E3WFI6_9HYPH</name>
<reference evidence="1 2" key="1">
    <citation type="journal article" date="2016" name="Environ. Microbiol.">
        <title>New Methyloceanibacter diversity from North Sea sediments includes methanotroph containing solely the soluble methane monooxygenase.</title>
        <authorList>
            <person name="Vekeman B."/>
            <person name="Kerckhof F.M."/>
            <person name="Cremers G."/>
            <person name="de Vos P."/>
            <person name="Vandamme P."/>
            <person name="Boon N."/>
            <person name="Op den Camp H.J."/>
            <person name="Heylen K."/>
        </authorList>
    </citation>
    <scope>NUCLEOTIDE SEQUENCE [LARGE SCALE GENOMIC DNA]</scope>
    <source>
        <strain evidence="1 2">R-67177</strain>
    </source>
</reference>
<gene>
    <name evidence="1" type="ORF">AUC71_07735</name>
</gene>
<evidence type="ECO:0000313" key="1">
    <source>
        <dbReference type="EMBL" id="ODS03787.1"/>
    </source>
</evidence>
<dbReference type="OrthoDB" id="9938230at2"/>
<accession>A0A1E3WFI6</accession>
<protein>
    <recommendedName>
        <fullName evidence="3">Transcriptional regulator</fullName>
    </recommendedName>
</protein>
<organism evidence="1 2">
    <name type="scientific">Methyloceanibacter marginalis</name>
    <dbReference type="NCBI Taxonomy" id="1774971"/>
    <lineage>
        <taxon>Bacteria</taxon>
        <taxon>Pseudomonadati</taxon>
        <taxon>Pseudomonadota</taxon>
        <taxon>Alphaproteobacteria</taxon>
        <taxon>Hyphomicrobiales</taxon>
        <taxon>Hyphomicrobiaceae</taxon>
        <taxon>Methyloceanibacter</taxon>
    </lineage>
</organism>
<proteinExistence type="predicted"/>
<dbReference type="RefSeq" id="WP_069623018.1">
    <property type="nucleotide sequence ID" value="NZ_LPWD01000050.1"/>
</dbReference>
<dbReference type="AlphaFoldDB" id="A0A1E3WFI6"/>
<evidence type="ECO:0000313" key="2">
    <source>
        <dbReference type="Proteomes" id="UP000095042"/>
    </source>
</evidence>
<dbReference type="EMBL" id="LPWD01000050">
    <property type="protein sequence ID" value="ODS03787.1"/>
    <property type="molecule type" value="Genomic_DNA"/>
</dbReference>
<sequence length="82" mass="8880">MTSKAKTKKKARVVRAGTNRARILRLADGSRTLDQIAKAVKRDRANVTTALAIMRRDMGLSYSVGDDDRLVVRLPAGVTVGA</sequence>
<comment type="caution">
    <text evidence="1">The sequence shown here is derived from an EMBL/GenBank/DDBJ whole genome shotgun (WGS) entry which is preliminary data.</text>
</comment>